<evidence type="ECO:0000313" key="7">
    <source>
        <dbReference type="Proteomes" id="UP000049023"/>
    </source>
</evidence>
<dbReference type="Proteomes" id="UP000049023">
    <property type="component" value="Unassembled WGS sequence"/>
</dbReference>
<evidence type="ECO:0000313" key="3">
    <source>
        <dbReference type="EMBL" id="CKS74440.1"/>
    </source>
</evidence>
<dbReference type="Proteomes" id="UP000046680">
    <property type="component" value="Unassembled WGS sequence"/>
</dbReference>
<reference evidence="5 6" key="1">
    <citation type="submission" date="2015-03" db="EMBL/GenBank/DDBJ databases">
        <authorList>
            <consortium name="Pathogen Informatics"/>
        </authorList>
    </citation>
    <scope>NUCLEOTIDE SEQUENCE [LARGE SCALE GENOMIC DNA]</scope>
    <source>
        <strain evidence="3 7">Bir 187</strain>
        <strain evidence="2 6">C09601061</strain>
        <strain evidence="5">K00500041</strain>
    </source>
</reference>
<dbReference type="EMBL" id="CGCX01000915">
    <property type="protein sequence ID" value="CFR85550.1"/>
    <property type="molecule type" value="Genomic_DNA"/>
</dbReference>
<accession>A0A0T9DZR7</accession>
<feature type="compositionally biased region" description="Basic residues" evidence="1">
    <location>
        <begin position="120"/>
        <end position="135"/>
    </location>
</feature>
<evidence type="ECO:0000256" key="1">
    <source>
        <dbReference type="SAM" id="MobiDB-lite"/>
    </source>
</evidence>
<evidence type="ECO:0000313" key="4">
    <source>
        <dbReference type="EMBL" id="COW68419.1"/>
    </source>
</evidence>
<dbReference type="AlphaFoldDB" id="A0A0T9DZR7"/>
<evidence type="ECO:0000313" key="5">
    <source>
        <dbReference type="Proteomes" id="UP000038802"/>
    </source>
</evidence>
<evidence type="ECO:0000313" key="6">
    <source>
        <dbReference type="Proteomes" id="UP000046680"/>
    </source>
</evidence>
<organism evidence="4 5">
    <name type="scientific">Mycobacterium tuberculosis</name>
    <dbReference type="NCBI Taxonomy" id="1773"/>
    <lineage>
        <taxon>Bacteria</taxon>
        <taxon>Bacillati</taxon>
        <taxon>Actinomycetota</taxon>
        <taxon>Actinomycetes</taxon>
        <taxon>Mycobacteriales</taxon>
        <taxon>Mycobacteriaceae</taxon>
        <taxon>Mycobacterium</taxon>
        <taxon>Mycobacterium tuberculosis complex</taxon>
    </lineage>
</organism>
<gene>
    <name evidence="2" type="ORF">ERS007657_02397</name>
    <name evidence="4" type="ORF">ERS007703_04046</name>
    <name evidence="3" type="ORF">ERS027661_03479</name>
</gene>
<name>A0A0T9DZR7_MYCTX</name>
<protein>
    <submittedName>
        <fullName evidence="4">Uncharacterized protein</fullName>
    </submittedName>
</protein>
<reference evidence="4" key="2">
    <citation type="submission" date="2015-03" db="EMBL/GenBank/DDBJ databases">
        <authorList>
            <person name="Murphy D."/>
        </authorList>
    </citation>
    <scope>NUCLEOTIDE SEQUENCE [LARGE SCALE GENOMIC DNA]</scope>
    <source>
        <strain evidence="4">K00500041</strain>
    </source>
</reference>
<proteinExistence type="predicted"/>
<dbReference type="Proteomes" id="UP000038802">
    <property type="component" value="Unassembled WGS sequence"/>
</dbReference>
<dbReference type="EMBL" id="CNFU01000920">
    <property type="protein sequence ID" value="CKS74440.1"/>
    <property type="molecule type" value="Genomic_DNA"/>
</dbReference>
<feature type="region of interest" description="Disordered" evidence="1">
    <location>
        <begin position="108"/>
        <end position="138"/>
    </location>
</feature>
<dbReference type="EMBL" id="CSAE01000638">
    <property type="protein sequence ID" value="COW68419.1"/>
    <property type="molecule type" value="Genomic_DNA"/>
</dbReference>
<evidence type="ECO:0000313" key="2">
    <source>
        <dbReference type="EMBL" id="CFR85550.1"/>
    </source>
</evidence>
<sequence length="276" mass="28947">MQRALRVLGSGVAGAAVVHLDRGDRGDGDDQAVAGVDQLGQQRAGYPQRAQYVGVPHPSPVLQIGIGDELKPLGATGVVDQHVHPAQRAGQRFDGGVVSDIGHNCGSADLVGQRGDPVRPTRHRDHVKPLGRKGSRGCLADTGTGAGDHGDSLAGADCRHRDNSNKRAKFSVCTTAPCSARRPRVFSRARVVAAPFAAPDRYTSAGVANRTRPLELGEERPCTRLTAPHSHSAASPAASTSCDRTVTSCRRRCTCPIPRLRPSSGPCVCVVRSVGT</sequence>